<keyword evidence="1" id="KW-0812">Transmembrane</keyword>
<protein>
    <submittedName>
        <fullName evidence="2">Uncharacterized protein</fullName>
    </submittedName>
</protein>
<keyword evidence="1" id="KW-0472">Membrane</keyword>
<evidence type="ECO:0000256" key="1">
    <source>
        <dbReference type="SAM" id="Phobius"/>
    </source>
</evidence>
<sequence>MEYLKKLMEKKNMPQLVLVILFIVYLVLGLRMPSNIADMIDTTSGKIVVAILALALFAYSNPILGVLGIIVAYELIKRSTVTTGSAALEKYYPTEAKKWSPFSPLHQFPYTLEQEMVKKMVPMRHSTGDKQGSSFKPVLDDLHDAAPVNYQGVI</sequence>
<feature type="transmembrane region" description="Helical" evidence="1">
    <location>
        <begin position="12"/>
        <end position="28"/>
    </location>
</feature>
<dbReference type="EMBL" id="MN739725">
    <property type="protein sequence ID" value="QHT23122.1"/>
    <property type="molecule type" value="Genomic_DNA"/>
</dbReference>
<organism evidence="2">
    <name type="scientific">viral metagenome</name>
    <dbReference type="NCBI Taxonomy" id="1070528"/>
    <lineage>
        <taxon>unclassified sequences</taxon>
        <taxon>metagenomes</taxon>
        <taxon>organismal metagenomes</taxon>
    </lineage>
</organism>
<evidence type="ECO:0000313" key="2">
    <source>
        <dbReference type="EMBL" id="QHT23122.1"/>
    </source>
</evidence>
<proteinExistence type="predicted"/>
<dbReference type="AlphaFoldDB" id="A0A6C0E317"/>
<name>A0A6C0E317_9ZZZZ</name>
<reference evidence="2" key="1">
    <citation type="journal article" date="2020" name="Nature">
        <title>Giant virus diversity and host interactions through global metagenomics.</title>
        <authorList>
            <person name="Schulz F."/>
            <person name="Roux S."/>
            <person name="Paez-Espino D."/>
            <person name="Jungbluth S."/>
            <person name="Walsh D.A."/>
            <person name="Denef V.J."/>
            <person name="McMahon K.D."/>
            <person name="Konstantinidis K.T."/>
            <person name="Eloe-Fadrosh E.A."/>
            <person name="Kyrpides N.C."/>
            <person name="Woyke T."/>
        </authorList>
    </citation>
    <scope>NUCLEOTIDE SEQUENCE</scope>
    <source>
        <strain evidence="2">GVMAG-M-3300023179-114</strain>
    </source>
</reference>
<keyword evidence="1" id="KW-1133">Transmembrane helix</keyword>
<accession>A0A6C0E317</accession>
<feature type="transmembrane region" description="Helical" evidence="1">
    <location>
        <begin position="48"/>
        <end position="73"/>
    </location>
</feature>